<dbReference type="InterPro" id="IPR050248">
    <property type="entry name" value="Polysacc_deacetylase_ArnD"/>
</dbReference>
<dbReference type="PANTHER" id="PTHR10587:SF137">
    <property type="entry name" value="4-DEOXY-4-FORMAMIDO-L-ARABINOSE-PHOSPHOUNDECAPRENOL DEFORMYLASE ARND-RELATED"/>
    <property type="match status" value="1"/>
</dbReference>
<dbReference type="InterPro" id="IPR011330">
    <property type="entry name" value="Glyco_hydro/deAcase_b/a-brl"/>
</dbReference>
<dbReference type="GO" id="GO:0004099">
    <property type="term" value="F:chitin deacetylase activity"/>
    <property type="evidence" value="ECO:0007669"/>
    <property type="project" value="UniProtKB-EC"/>
</dbReference>
<evidence type="ECO:0000256" key="3">
    <source>
        <dbReference type="ARBA" id="ARBA00023285"/>
    </source>
</evidence>
<dbReference type="Proteomes" id="UP000076874">
    <property type="component" value="Unassembled WGS sequence"/>
</dbReference>
<keyword evidence="2" id="KW-0624">Polysaccharide degradation</keyword>
<dbReference type="AlphaFoldDB" id="A0A167WXX6"/>
<dbReference type="Gene3D" id="3.20.20.370">
    <property type="entry name" value="Glycoside hydrolase/deacetylase"/>
    <property type="match status" value="1"/>
</dbReference>
<dbReference type="OrthoDB" id="407355at2759"/>
<dbReference type="GO" id="GO:0005975">
    <property type="term" value="P:carbohydrate metabolic process"/>
    <property type="evidence" value="ECO:0007669"/>
    <property type="project" value="InterPro"/>
</dbReference>
<evidence type="ECO:0000256" key="1">
    <source>
        <dbReference type="ARBA" id="ARBA00001941"/>
    </source>
</evidence>
<dbReference type="InterPro" id="IPR002509">
    <property type="entry name" value="NODB_dom"/>
</dbReference>
<gene>
    <name evidence="7" type="ORF">SPI_02954</name>
</gene>
<keyword evidence="2" id="KW-0119">Carbohydrate metabolism</keyword>
<dbReference type="GO" id="GO:0006032">
    <property type="term" value="P:chitin catabolic process"/>
    <property type="evidence" value="ECO:0007669"/>
    <property type="project" value="UniProtKB-KW"/>
</dbReference>
<dbReference type="GO" id="GO:0009272">
    <property type="term" value="P:fungal-type cell wall biogenesis"/>
    <property type="evidence" value="ECO:0007669"/>
    <property type="project" value="UniProtKB-ARBA"/>
</dbReference>
<dbReference type="EC" id="3.5.1.41" evidence="4"/>
<dbReference type="SUPFAM" id="SSF88713">
    <property type="entry name" value="Glycoside hydrolase/deacetylase"/>
    <property type="match status" value="1"/>
</dbReference>
<evidence type="ECO:0000259" key="6">
    <source>
        <dbReference type="PROSITE" id="PS51677"/>
    </source>
</evidence>
<comment type="catalytic activity">
    <reaction evidence="5">
        <text>[(1-&gt;4)-N-acetyl-beta-D-glucosaminyl](n) + n H2O = chitosan + n acetate</text>
        <dbReference type="Rhea" id="RHEA:10464"/>
        <dbReference type="Rhea" id="RHEA-COMP:9593"/>
        <dbReference type="Rhea" id="RHEA-COMP:9597"/>
        <dbReference type="ChEBI" id="CHEBI:15377"/>
        <dbReference type="ChEBI" id="CHEBI:17029"/>
        <dbReference type="ChEBI" id="CHEBI:30089"/>
        <dbReference type="ChEBI" id="CHEBI:57704"/>
        <dbReference type="EC" id="3.5.1.41"/>
    </reaction>
    <physiologicalReaction direction="left-to-right" evidence="5">
        <dbReference type="Rhea" id="RHEA:10465"/>
    </physiologicalReaction>
</comment>
<evidence type="ECO:0000256" key="5">
    <source>
        <dbReference type="ARBA" id="ARBA00048494"/>
    </source>
</evidence>
<dbReference type="PANTHER" id="PTHR10587">
    <property type="entry name" value="GLYCOSYL TRANSFERASE-RELATED"/>
    <property type="match status" value="1"/>
</dbReference>
<evidence type="ECO:0000313" key="7">
    <source>
        <dbReference type="EMBL" id="OAA64307.1"/>
    </source>
</evidence>
<dbReference type="EMBL" id="AZHD01000004">
    <property type="protein sequence ID" value="OAA64307.1"/>
    <property type="molecule type" value="Genomic_DNA"/>
</dbReference>
<dbReference type="Pfam" id="PF01522">
    <property type="entry name" value="Polysacc_deac_1"/>
    <property type="match status" value="1"/>
</dbReference>
<reference evidence="7 8" key="1">
    <citation type="journal article" date="2016" name="Genome Biol. Evol.">
        <title>Divergent and convergent evolution of fungal pathogenicity.</title>
        <authorList>
            <person name="Shang Y."/>
            <person name="Xiao G."/>
            <person name="Zheng P."/>
            <person name="Cen K."/>
            <person name="Zhan S."/>
            <person name="Wang C."/>
        </authorList>
    </citation>
    <scope>NUCLEOTIDE SEQUENCE [LARGE SCALE GENOMIC DNA]</scope>
    <source>
        <strain evidence="7 8">RCEF 264</strain>
    </source>
</reference>
<dbReference type="PROSITE" id="PS51677">
    <property type="entry name" value="NODB"/>
    <property type="match status" value="1"/>
</dbReference>
<organism evidence="7 8">
    <name type="scientific">Niveomyces insectorum RCEF 264</name>
    <dbReference type="NCBI Taxonomy" id="1081102"/>
    <lineage>
        <taxon>Eukaryota</taxon>
        <taxon>Fungi</taxon>
        <taxon>Dikarya</taxon>
        <taxon>Ascomycota</taxon>
        <taxon>Pezizomycotina</taxon>
        <taxon>Sordariomycetes</taxon>
        <taxon>Hypocreomycetidae</taxon>
        <taxon>Hypocreales</taxon>
        <taxon>Cordycipitaceae</taxon>
        <taxon>Niveomyces</taxon>
    </lineage>
</organism>
<feature type="domain" description="NodB homology" evidence="6">
    <location>
        <begin position="83"/>
        <end position="269"/>
    </location>
</feature>
<proteinExistence type="predicted"/>
<name>A0A167WXX6_9HYPO</name>
<accession>A0A167WXX6</accession>
<keyword evidence="3" id="KW-0170">Cobalt</keyword>
<comment type="caution">
    <text evidence="7">The sequence shown here is derived from an EMBL/GenBank/DDBJ whole genome shotgun (WGS) entry which is preliminary data.</text>
</comment>
<evidence type="ECO:0000256" key="2">
    <source>
        <dbReference type="ARBA" id="ARBA00023024"/>
    </source>
</evidence>
<sequence>MLRFPRLLRLPSKLRRRARRQRMATLLVLLALVALLLLPFYVVYKPPALLIRYFAWRWPDVLWRVDLPPPPPPPPPPAKQGPKLVALTIDDAPSEHTAAILQVLREYGAQATLFVIGGQVAGREDVLRAAIGPNGGHELANHGMHDEAARALADGVLADQIQTVDGLLQRIYKDASSSSMRQPPHYFRPGSGFFSDRMRALVSRLGYRLVLGNVYPHDAQINSPWANARHILSMLQPGAIVICHDRRSWTAPMLRTMLPAAIARGYKFVTLTELLAASKP</sequence>
<dbReference type="STRING" id="1081102.A0A167WXX6"/>
<comment type="cofactor">
    <cofactor evidence="1">
        <name>Co(2+)</name>
        <dbReference type="ChEBI" id="CHEBI:48828"/>
    </cofactor>
</comment>
<dbReference type="CDD" id="cd10958">
    <property type="entry name" value="CE4_NodB_like_2"/>
    <property type="match status" value="1"/>
</dbReference>
<evidence type="ECO:0000256" key="4">
    <source>
        <dbReference type="ARBA" id="ARBA00024056"/>
    </source>
</evidence>
<evidence type="ECO:0000313" key="8">
    <source>
        <dbReference type="Proteomes" id="UP000076874"/>
    </source>
</evidence>
<protein>
    <recommendedName>
        <fullName evidence="4">chitin deacetylase</fullName>
        <ecNumber evidence="4">3.5.1.41</ecNumber>
    </recommendedName>
</protein>
<keyword evidence="8" id="KW-1185">Reference proteome</keyword>
<keyword evidence="2" id="KW-0146">Chitin degradation</keyword>